<reference evidence="1 2" key="1">
    <citation type="journal article" date="2018" name="G3 (Bethesda)">
        <title>Phylogenetic and Phylogenomic Definition of Rhizopus Species.</title>
        <authorList>
            <person name="Gryganskyi A.P."/>
            <person name="Golan J."/>
            <person name="Dolatabadi S."/>
            <person name="Mondo S."/>
            <person name="Robb S."/>
            <person name="Idnurm A."/>
            <person name="Muszewska A."/>
            <person name="Steczkiewicz K."/>
            <person name="Masonjones S."/>
            <person name="Liao H.L."/>
            <person name="Gajdeczka M.T."/>
            <person name="Anike F."/>
            <person name="Vuek A."/>
            <person name="Anishchenko I.M."/>
            <person name="Voigt K."/>
            <person name="de Hoog G.S."/>
            <person name="Smith M.E."/>
            <person name="Heitman J."/>
            <person name="Vilgalys R."/>
            <person name="Stajich J.E."/>
        </authorList>
    </citation>
    <scope>NUCLEOTIDE SEQUENCE [LARGE SCALE GENOMIC DNA]</scope>
    <source>
        <strain evidence="1 2">CBS 357.93</strain>
    </source>
</reference>
<protein>
    <submittedName>
        <fullName evidence="1">Uncharacterized protein</fullName>
    </submittedName>
</protein>
<organism evidence="1 2">
    <name type="scientific">Rhizopus azygosporus</name>
    <name type="common">Rhizopus microsporus var. azygosporus</name>
    <dbReference type="NCBI Taxonomy" id="86630"/>
    <lineage>
        <taxon>Eukaryota</taxon>
        <taxon>Fungi</taxon>
        <taxon>Fungi incertae sedis</taxon>
        <taxon>Mucoromycota</taxon>
        <taxon>Mucoromycotina</taxon>
        <taxon>Mucoromycetes</taxon>
        <taxon>Mucorales</taxon>
        <taxon>Mucorineae</taxon>
        <taxon>Rhizopodaceae</taxon>
        <taxon>Rhizopus</taxon>
    </lineage>
</organism>
<comment type="caution">
    <text evidence="1">The sequence shown here is derived from an EMBL/GenBank/DDBJ whole genome shotgun (WGS) entry which is preliminary data.</text>
</comment>
<sequence>MAIKELRLPNSVKHLEEGPSDKALALGREEVERIFQARYEQSILRNAVGRQQQLFNHKLDPADILRQYDGIEVCEQGRGNIVRDSSRTSDSNSENLQQLQRAIGLSSRSWNSKYNGKSPQQKEGTFVRMDVTMGMDQP</sequence>
<name>A0A367JIW9_RHIAZ</name>
<dbReference type="OrthoDB" id="2211045at2759"/>
<dbReference type="Proteomes" id="UP000252139">
    <property type="component" value="Unassembled WGS sequence"/>
</dbReference>
<keyword evidence="2" id="KW-1185">Reference proteome</keyword>
<evidence type="ECO:0000313" key="1">
    <source>
        <dbReference type="EMBL" id="RCH89912.1"/>
    </source>
</evidence>
<gene>
    <name evidence="1" type="ORF">CU097_011393</name>
</gene>
<dbReference type="EMBL" id="PJQL01001207">
    <property type="protein sequence ID" value="RCH89912.1"/>
    <property type="molecule type" value="Genomic_DNA"/>
</dbReference>
<evidence type="ECO:0000313" key="2">
    <source>
        <dbReference type="Proteomes" id="UP000252139"/>
    </source>
</evidence>
<proteinExistence type="predicted"/>
<accession>A0A367JIW9</accession>
<dbReference type="AlphaFoldDB" id="A0A367JIW9"/>